<dbReference type="Proteomes" id="UP000315440">
    <property type="component" value="Unassembled WGS sequence"/>
</dbReference>
<gene>
    <name evidence="1" type="ORF">Mal64_09140</name>
</gene>
<evidence type="ECO:0008006" key="3">
    <source>
        <dbReference type="Google" id="ProtNLM"/>
    </source>
</evidence>
<dbReference type="RefSeq" id="WP_146397476.1">
    <property type="nucleotide sequence ID" value="NZ_SJPQ01000001.1"/>
</dbReference>
<reference evidence="1 2" key="1">
    <citation type="submission" date="2019-02" db="EMBL/GenBank/DDBJ databases">
        <title>Deep-cultivation of Planctomycetes and their phenomic and genomic characterization uncovers novel biology.</title>
        <authorList>
            <person name="Wiegand S."/>
            <person name="Jogler M."/>
            <person name="Boedeker C."/>
            <person name="Pinto D."/>
            <person name="Vollmers J."/>
            <person name="Rivas-Marin E."/>
            <person name="Kohn T."/>
            <person name="Peeters S.H."/>
            <person name="Heuer A."/>
            <person name="Rast P."/>
            <person name="Oberbeckmann S."/>
            <person name="Bunk B."/>
            <person name="Jeske O."/>
            <person name="Meyerdierks A."/>
            <person name="Storesund J.E."/>
            <person name="Kallscheuer N."/>
            <person name="Luecker S."/>
            <person name="Lage O.M."/>
            <person name="Pohl T."/>
            <person name="Merkel B.J."/>
            <person name="Hornburger P."/>
            <person name="Mueller R.-W."/>
            <person name="Bruemmer F."/>
            <person name="Labrenz M."/>
            <person name="Spormann A.M."/>
            <person name="Op Den Camp H."/>
            <person name="Overmann J."/>
            <person name="Amann R."/>
            <person name="Jetten M.S.M."/>
            <person name="Mascher T."/>
            <person name="Medema M.H."/>
            <person name="Devos D.P."/>
            <person name="Kaster A.-K."/>
            <person name="Ovreas L."/>
            <person name="Rohde M."/>
            <person name="Galperin M.Y."/>
            <person name="Jogler C."/>
        </authorList>
    </citation>
    <scope>NUCLEOTIDE SEQUENCE [LARGE SCALE GENOMIC DNA]</scope>
    <source>
        <strain evidence="1 2">Mal64</strain>
    </source>
</reference>
<sequence>MLLSKQKIAESFDGAEATTIWPRQSVLKFIEENRHGWKMEDGAPDCIRIASSASSTQILNAVVRETSLQSVKLAFPYRSVTRFVWGNAPTYSIIQSVDQQGYFSHYTAMQVHNLTDQIPKAAYFNVEQPATGGGGSLSQAGIDRAFKGRCRVTNNVLEFRGMTIHKINGQNTERLGVTQAQMKDGADIFVTDIERTLIDIAVRPIYSGGISEVAGAYREAAERVSGNRLATYLKSLNYTYPYHQAIGYYMEKAGNYTESQMKRIKAIPREFDFYINYQIKNPALNEGWRLFIPKGF</sequence>
<proteinExistence type="predicted"/>
<evidence type="ECO:0000313" key="1">
    <source>
        <dbReference type="EMBL" id="TWT90523.1"/>
    </source>
</evidence>
<accession>A0A5C5ZW87</accession>
<organism evidence="1 2">
    <name type="scientific">Pseudobythopirellula maris</name>
    <dbReference type="NCBI Taxonomy" id="2527991"/>
    <lineage>
        <taxon>Bacteria</taxon>
        <taxon>Pseudomonadati</taxon>
        <taxon>Planctomycetota</taxon>
        <taxon>Planctomycetia</taxon>
        <taxon>Pirellulales</taxon>
        <taxon>Lacipirellulaceae</taxon>
        <taxon>Pseudobythopirellula</taxon>
    </lineage>
</organism>
<keyword evidence="2" id="KW-1185">Reference proteome</keyword>
<comment type="caution">
    <text evidence="1">The sequence shown here is derived from an EMBL/GenBank/DDBJ whole genome shotgun (WGS) entry which is preliminary data.</text>
</comment>
<name>A0A5C5ZW87_9BACT</name>
<dbReference type="OrthoDB" id="3240019at2"/>
<evidence type="ECO:0000313" key="2">
    <source>
        <dbReference type="Proteomes" id="UP000315440"/>
    </source>
</evidence>
<dbReference type="EMBL" id="SJPQ01000001">
    <property type="protein sequence ID" value="TWT90523.1"/>
    <property type="molecule type" value="Genomic_DNA"/>
</dbReference>
<dbReference type="AlphaFoldDB" id="A0A5C5ZW87"/>
<protein>
    <recommendedName>
        <fullName evidence="3">AbiEi antitoxin C-terminal domain-containing protein</fullName>
    </recommendedName>
</protein>